<organism evidence="2 3">
    <name type="scientific">Polystyrenella longa</name>
    <dbReference type="NCBI Taxonomy" id="2528007"/>
    <lineage>
        <taxon>Bacteria</taxon>
        <taxon>Pseudomonadati</taxon>
        <taxon>Planctomycetota</taxon>
        <taxon>Planctomycetia</taxon>
        <taxon>Planctomycetales</taxon>
        <taxon>Planctomycetaceae</taxon>
        <taxon>Polystyrenella</taxon>
    </lineage>
</organism>
<dbReference type="InterPro" id="IPR000873">
    <property type="entry name" value="AMP-dep_synth/lig_dom"/>
</dbReference>
<protein>
    <submittedName>
        <fullName evidence="2">AMP-binding enzyme</fullName>
    </submittedName>
</protein>
<evidence type="ECO:0000313" key="3">
    <source>
        <dbReference type="Proteomes" id="UP000317178"/>
    </source>
</evidence>
<dbReference type="SUPFAM" id="SSF56801">
    <property type="entry name" value="Acetyl-CoA synthetase-like"/>
    <property type="match status" value="1"/>
</dbReference>
<dbReference type="KEGG" id="plon:Pla110_45810"/>
<dbReference type="Pfam" id="PF00501">
    <property type="entry name" value="AMP-binding"/>
    <property type="match status" value="1"/>
</dbReference>
<dbReference type="InterPro" id="IPR042099">
    <property type="entry name" value="ANL_N_sf"/>
</dbReference>
<dbReference type="Gene3D" id="3.40.50.12780">
    <property type="entry name" value="N-terminal domain of ligase-like"/>
    <property type="match status" value="1"/>
</dbReference>
<sequence length="449" mass="51248">MKILRKTTAQGVYQLRKLERDVRELDRFAALTPGEMRTEMNQRLWDQMQYFGNRADALPEWKEAARIQNPQELREVWSQLPILTKQDLQSQFDPKEMQQQFGLKGISASTGGSTGEPVHFFHDEAMMRHKAAARIFCRKQFGWRPGMPIVCIWGSERDVGHSQTMKGRFTSFVQNVHIVDGYHLDEKTVQRVREQIRRHAPVALYGFTTMLEYIAREMLAAGENYIGQVATAWNGGEMLYPEQSRLFQRVFGVPILNFYGGRELSSMAYQTGHGEPMKLIRPNLFLEIVDEAGQPVAPGTPGRLICTNTINRGTPFLRFDIGDLGMSSAEGQDESGIHSLSSLHGRSAGIIHLSNGKTINNLYWNHLFKDYDNVRQFQVAIIDGQELEIRLSGTPLSADKEEKLKQVIRKFVDPLPFNIRWVESIKRTKQGKLVQVVRESRDAEVMHAA</sequence>
<dbReference type="EMBL" id="CP036281">
    <property type="protein sequence ID" value="QDU82818.1"/>
    <property type="molecule type" value="Genomic_DNA"/>
</dbReference>
<reference evidence="2 3" key="1">
    <citation type="submission" date="2019-02" db="EMBL/GenBank/DDBJ databases">
        <title>Deep-cultivation of Planctomycetes and their phenomic and genomic characterization uncovers novel biology.</title>
        <authorList>
            <person name="Wiegand S."/>
            <person name="Jogler M."/>
            <person name="Boedeker C."/>
            <person name="Pinto D."/>
            <person name="Vollmers J."/>
            <person name="Rivas-Marin E."/>
            <person name="Kohn T."/>
            <person name="Peeters S.H."/>
            <person name="Heuer A."/>
            <person name="Rast P."/>
            <person name="Oberbeckmann S."/>
            <person name="Bunk B."/>
            <person name="Jeske O."/>
            <person name="Meyerdierks A."/>
            <person name="Storesund J.E."/>
            <person name="Kallscheuer N."/>
            <person name="Luecker S."/>
            <person name="Lage O.M."/>
            <person name="Pohl T."/>
            <person name="Merkel B.J."/>
            <person name="Hornburger P."/>
            <person name="Mueller R.-W."/>
            <person name="Bruemmer F."/>
            <person name="Labrenz M."/>
            <person name="Spormann A.M."/>
            <person name="Op den Camp H."/>
            <person name="Overmann J."/>
            <person name="Amann R."/>
            <person name="Jetten M.S.M."/>
            <person name="Mascher T."/>
            <person name="Medema M.H."/>
            <person name="Devos D.P."/>
            <person name="Kaster A.-K."/>
            <person name="Ovreas L."/>
            <person name="Rohde M."/>
            <person name="Galperin M.Y."/>
            <person name="Jogler C."/>
        </authorList>
    </citation>
    <scope>NUCLEOTIDE SEQUENCE [LARGE SCALE GENOMIC DNA]</scope>
    <source>
        <strain evidence="2 3">Pla110</strain>
    </source>
</reference>
<accession>A0A518CUD3</accession>
<evidence type="ECO:0000259" key="1">
    <source>
        <dbReference type="Pfam" id="PF00501"/>
    </source>
</evidence>
<dbReference type="PANTHER" id="PTHR36932">
    <property type="entry name" value="CAPSULAR POLYSACCHARIDE BIOSYNTHESIS PROTEIN"/>
    <property type="match status" value="1"/>
</dbReference>
<dbReference type="PANTHER" id="PTHR36932:SF1">
    <property type="entry name" value="CAPSULAR POLYSACCHARIDE BIOSYNTHESIS PROTEIN"/>
    <property type="match status" value="1"/>
</dbReference>
<dbReference type="RefSeq" id="WP_144999311.1">
    <property type="nucleotide sequence ID" value="NZ_CP036281.1"/>
</dbReference>
<keyword evidence="3" id="KW-1185">Reference proteome</keyword>
<dbReference type="OrthoDB" id="580775at2"/>
<proteinExistence type="predicted"/>
<evidence type="ECO:0000313" key="2">
    <source>
        <dbReference type="EMBL" id="QDU82818.1"/>
    </source>
</evidence>
<name>A0A518CUD3_9PLAN</name>
<feature type="domain" description="AMP-dependent synthetase/ligase" evidence="1">
    <location>
        <begin position="176"/>
        <end position="305"/>
    </location>
</feature>
<gene>
    <name evidence="2" type="ORF">Pla110_45810</name>
</gene>
<dbReference type="Proteomes" id="UP000317178">
    <property type="component" value="Chromosome"/>
</dbReference>
<dbReference type="AlphaFoldDB" id="A0A518CUD3"/>
<dbReference type="InterPro" id="IPR053158">
    <property type="entry name" value="CapK_Type1_Caps_Biosynth"/>
</dbReference>